<keyword evidence="3" id="KW-0175">Coiled coil</keyword>
<sequence length="356" mass="39818">MKDLDTCSSLVEKHELSLHSMLNDLMSSLEKDSRGSVGGRIHQFVKNRWRHWQLAFIKEHEQRLRLEEMVEQLAKQLSHLEASVKKSRADTTAAAGLAASHNLALSTSTRSATSNSGTDDEFEDAMENPSLYDVLTVTAPPCYASTLDLNASKSDTSGGSKDEDDECSSIDEGENDKHELHVIRKKISQDEKRRLGSGSQTSSEQTSRPSTPLKPKSCRQRRTRILTSPTSPLVCQEVVHNIVIGKLWVDQHGEMSVINHTNGDKCHMKFEPYSYFGGTPKKVTGTVITADDKCPTGTREMAAQAAQRGESYEGYKPLWFKSEEDEYNGGKMTFVYNGGYWESKEKQDWGKCPDIF</sequence>
<dbReference type="InterPro" id="IPR037239">
    <property type="entry name" value="OSBP_sf"/>
</dbReference>
<dbReference type="PANTHER" id="PTHR10972">
    <property type="entry name" value="OXYSTEROL-BINDING PROTEIN-RELATED"/>
    <property type="match status" value="1"/>
</dbReference>
<evidence type="ECO:0000256" key="2">
    <source>
        <dbReference type="ARBA" id="ARBA00022553"/>
    </source>
</evidence>
<evidence type="ECO:0000256" key="4">
    <source>
        <dbReference type="SAM" id="MobiDB-lite"/>
    </source>
</evidence>
<proteinExistence type="inferred from homology"/>
<feature type="compositionally biased region" description="Basic and acidic residues" evidence="4">
    <location>
        <begin position="175"/>
        <end position="194"/>
    </location>
</feature>
<dbReference type="AlphaFoldDB" id="A0A553NX71"/>
<feature type="compositionally biased region" description="Low complexity" evidence="4">
    <location>
        <begin position="196"/>
        <end position="207"/>
    </location>
</feature>
<evidence type="ECO:0000313" key="5">
    <source>
        <dbReference type="EMBL" id="TRY70029.1"/>
    </source>
</evidence>
<keyword evidence="2" id="KW-0597">Phosphoprotein</keyword>
<dbReference type="GO" id="GO:0005829">
    <property type="term" value="C:cytosol"/>
    <property type="evidence" value="ECO:0007669"/>
    <property type="project" value="TreeGrafter"/>
</dbReference>
<comment type="caution">
    <text evidence="5">The sequence shown here is derived from an EMBL/GenBank/DDBJ whole genome shotgun (WGS) entry which is preliminary data.</text>
</comment>
<evidence type="ECO:0000313" key="6">
    <source>
        <dbReference type="Proteomes" id="UP000318571"/>
    </source>
</evidence>
<dbReference type="PANTHER" id="PTHR10972:SF205">
    <property type="entry name" value="OXYSTEROL-BINDING PROTEIN 1"/>
    <property type="match status" value="1"/>
</dbReference>
<feature type="region of interest" description="Disordered" evidence="4">
    <location>
        <begin position="149"/>
        <end position="220"/>
    </location>
</feature>
<comment type="similarity">
    <text evidence="1">Belongs to the OSBP family.</text>
</comment>
<dbReference type="SUPFAM" id="SSF144000">
    <property type="entry name" value="Oxysterol-binding protein-like"/>
    <property type="match status" value="1"/>
</dbReference>
<dbReference type="Gene3D" id="2.40.160.120">
    <property type="match status" value="1"/>
</dbReference>
<feature type="compositionally biased region" description="Polar residues" evidence="4">
    <location>
        <begin position="149"/>
        <end position="159"/>
    </location>
</feature>
<name>A0A553NX71_TIGCA</name>
<dbReference type="EMBL" id="VCGU01000009">
    <property type="protein sequence ID" value="TRY70029.1"/>
    <property type="molecule type" value="Genomic_DNA"/>
</dbReference>
<dbReference type="GO" id="GO:0005886">
    <property type="term" value="C:plasma membrane"/>
    <property type="evidence" value="ECO:0007669"/>
    <property type="project" value="TreeGrafter"/>
</dbReference>
<dbReference type="GO" id="GO:0097038">
    <property type="term" value="C:perinuclear endoplasmic reticulum"/>
    <property type="evidence" value="ECO:0007669"/>
    <property type="project" value="TreeGrafter"/>
</dbReference>
<evidence type="ECO:0000256" key="3">
    <source>
        <dbReference type="SAM" id="Coils"/>
    </source>
</evidence>
<dbReference type="InterPro" id="IPR000648">
    <property type="entry name" value="Oxysterol-bd"/>
</dbReference>
<reference evidence="5 6" key="1">
    <citation type="journal article" date="2018" name="Nat. Ecol. Evol.">
        <title>Genomic signatures of mitonuclear coevolution across populations of Tigriopus californicus.</title>
        <authorList>
            <person name="Barreto F.S."/>
            <person name="Watson E.T."/>
            <person name="Lima T.G."/>
            <person name="Willett C.S."/>
            <person name="Edmands S."/>
            <person name="Li W."/>
            <person name="Burton R.S."/>
        </authorList>
    </citation>
    <scope>NUCLEOTIDE SEQUENCE [LARGE SCALE GENOMIC DNA]</scope>
    <source>
        <strain evidence="5 6">San Diego</strain>
    </source>
</reference>
<feature type="coiled-coil region" evidence="3">
    <location>
        <begin position="63"/>
        <end position="90"/>
    </location>
</feature>
<dbReference type="GO" id="GO:0032934">
    <property type="term" value="F:sterol binding"/>
    <property type="evidence" value="ECO:0007669"/>
    <property type="project" value="TreeGrafter"/>
</dbReference>
<feature type="compositionally biased region" description="Acidic residues" evidence="4">
    <location>
        <begin position="162"/>
        <end position="174"/>
    </location>
</feature>
<dbReference type="Proteomes" id="UP000318571">
    <property type="component" value="Chromosome 9"/>
</dbReference>
<organism evidence="5 6">
    <name type="scientific">Tigriopus californicus</name>
    <name type="common">Marine copepod</name>
    <dbReference type="NCBI Taxonomy" id="6832"/>
    <lineage>
        <taxon>Eukaryota</taxon>
        <taxon>Metazoa</taxon>
        <taxon>Ecdysozoa</taxon>
        <taxon>Arthropoda</taxon>
        <taxon>Crustacea</taxon>
        <taxon>Multicrustacea</taxon>
        <taxon>Hexanauplia</taxon>
        <taxon>Copepoda</taxon>
        <taxon>Harpacticoida</taxon>
        <taxon>Harpacticidae</taxon>
        <taxon>Tigriopus</taxon>
    </lineage>
</organism>
<keyword evidence="6" id="KW-1185">Reference proteome</keyword>
<accession>A0A553NX71</accession>
<evidence type="ECO:0000256" key="1">
    <source>
        <dbReference type="ARBA" id="ARBA00008842"/>
    </source>
</evidence>
<dbReference type="Pfam" id="PF01237">
    <property type="entry name" value="Oxysterol_BP"/>
    <property type="match status" value="1"/>
</dbReference>
<dbReference type="STRING" id="6832.A0A553NX71"/>
<gene>
    <name evidence="5" type="ORF">TCAL_15014</name>
</gene>
<protein>
    <submittedName>
        <fullName evidence="5">Uncharacterized protein</fullName>
    </submittedName>
</protein>